<accession>A0A0F7L500</accession>
<name>A0A0F7L500_9VIRU</name>
<evidence type="ECO:0000313" key="1">
    <source>
        <dbReference type="EMBL" id="AKH46583.1"/>
    </source>
</evidence>
<sequence length="433" mass="46452">MASPTYDELVTQLKARVHIIEEFYKAVSTGASSFVTLQDTLAQAAEGDFIDAMLASVASDRASISAILSPGNIKAALAPIFRMFGKHILAVPETDVDSLFVRFYQYMITNSKSVNSRNITFASVSSVTGTGNGTVRRCTVDDEGHTIESITPEAIICECVADQNSGAVKHQETFQFRGASPGRDFVLVTGSGAKANINAVSAKDSLRLLSNPSFSQYSGTAAATSTPSDPTAITNWTVSAIANFQADIDITYRGFDGDSTPTALRLQDNATISQILSDTTRARLNPNAPYYIQVAVYRESNCDGNFIIRMGATNRTVAMSGLSNGAWNIVTVTAAPGSTNYLKSFNEDSLDIKFELTSRTTGSLLIDDVIFAPMTNFAGTFYLVVGGSTAFLRDDKLNWTDSESGAVVQYWLYRAGLGYLPSNNAGSETITDP</sequence>
<reference evidence="1" key="2">
    <citation type="submission" date="2015-03" db="EMBL/GenBank/DDBJ databases">
        <authorList>
            <person name="Chow C.-E.T."/>
            <person name="Winget D.M."/>
            <person name="White R.A.III."/>
            <person name="Hallam S.J."/>
            <person name="Suttle C.A."/>
        </authorList>
    </citation>
    <scope>NUCLEOTIDE SEQUENCE</scope>
    <source>
        <strain evidence="1">Anoxic2_1</strain>
    </source>
</reference>
<reference evidence="1" key="1">
    <citation type="journal article" date="2015" name="Front. Microbiol.">
        <title>Combining genomic sequencing methods to explore viral diversity and reveal potential virus-host interactions.</title>
        <authorList>
            <person name="Chow C.E."/>
            <person name="Winget D.M."/>
            <person name="White R.A.III."/>
            <person name="Hallam S.J."/>
            <person name="Suttle C.A."/>
        </authorList>
    </citation>
    <scope>NUCLEOTIDE SEQUENCE</scope>
    <source>
        <strain evidence="1">Anoxic2_1</strain>
    </source>
</reference>
<dbReference type="EMBL" id="KR029585">
    <property type="protein sequence ID" value="AKH46583.1"/>
    <property type="molecule type" value="Genomic_DNA"/>
</dbReference>
<protein>
    <submittedName>
        <fullName evidence="1">Uncharacterized protein</fullName>
    </submittedName>
</protein>
<organism evidence="1">
    <name type="scientific">uncultured marine virus</name>
    <dbReference type="NCBI Taxonomy" id="186617"/>
    <lineage>
        <taxon>Viruses</taxon>
        <taxon>environmental samples</taxon>
    </lineage>
</organism>
<proteinExistence type="predicted"/>